<organism evidence="8 9">
    <name type="scientific">Dactylosporangium siamense</name>
    <dbReference type="NCBI Taxonomy" id="685454"/>
    <lineage>
        <taxon>Bacteria</taxon>
        <taxon>Bacillati</taxon>
        <taxon>Actinomycetota</taxon>
        <taxon>Actinomycetes</taxon>
        <taxon>Micromonosporales</taxon>
        <taxon>Micromonosporaceae</taxon>
        <taxon>Dactylosporangium</taxon>
    </lineage>
</organism>
<evidence type="ECO:0000256" key="2">
    <source>
        <dbReference type="ARBA" id="ARBA00022692"/>
    </source>
</evidence>
<dbReference type="EMBL" id="BONQ01000096">
    <property type="protein sequence ID" value="GIG48131.1"/>
    <property type="molecule type" value="Genomic_DNA"/>
</dbReference>
<evidence type="ECO:0000313" key="8">
    <source>
        <dbReference type="EMBL" id="GIG48131.1"/>
    </source>
</evidence>
<evidence type="ECO:0000256" key="3">
    <source>
        <dbReference type="ARBA" id="ARBA00022989"/>
    </source>
</evidence>
<keyword evidence="9" id="KW-1185">Reference proteome</keyword>
<sequence length="113" mass="12270">MDDTVFYALIVIGGALLIGVLVAAIVLATRVWKTGKYLQAMGAGGKFAFWGAIIYTVSPVDLLPDPIYLDDVGVLGAALIYLTRLATKARERQQQGGSLLPPQLQRRPQQKTR</sequence>
<dbReference type="Proteomes" id="UP000660611">
    <property type="component" value="Unassembled WGS sequence"/>
</dbReference>
<name>A0A919UDP1_9ACTN</name>
<feature type="compositionally biased region" description="Low complexity" evidence="5">
    <location>
        <begin position="94"/>
        <end position="107"/>
    </location>
</feature>
<gene>
    <name evidence="8" type="ORF">Dsi01nite_061720</name>
</gene>
<feature type="transmembrane region" description="Helical" evidence="6">
    <location>
        <begin position="37"/>
        <end position="55"/>
    </location>
</feature>
<proteinExistence type="predicted"/>
<evidence type="ECO:0000259" key="7">
    <source>
        <dbReference type="Pfam" id="PF06803"/>
    </source>
</evidence>
<keyword evidence="4 6" id="KW-0472">Membrane</keyword>
<feature type="domain" description="DUF1232" evidence="7">
    <location>
        <begin position="46"/>
        <end position="75"/>
    </location>
</feature>
<keyword evidence="3 6" id="KW-1133">Transmembrane helix</keyword>
<reference evidence="8" key="1">
    <citation type="submission" date="2021-01" db="EMBL/GenBank/DDBJ databases">
        <title>Whole genome shotgun sequence of Dactylosporangium siamense NBRC 106093.</title>
        <authorList>
            <person name="Komaki H."/>
            <person name="Tamura T."/>
        </authorList>
    </citation>
    <scope>NUCLEOTIDE SEQUENCE</scope>
    <source>
        <strain evidence="8">NBRC 106093</strain>
    </source>
</reference>
<evidence type="ECO:0000256" key="4">
    <source>
        <dbReference type="ARBA" id="ARBA00023136"/>
    </source>
</evidence>
<accession>A0A919UDP1</accession>
<dbReference type="InterPro" id="IPR010652">
    <property type="entry name" value="DUF1232"/>
</dbReference>
<comment type="caution">
    <text evidence="8">The sequence shown here is derived from an EMBL/GenBank/DDBJ whole genome shotgun (WGS) entry which is preliminary data.</text>
</comment>
<evidence type="ECO:0000256" key="1">
    <source>
        <dbReference type="ARBA" id="ARBA00004127"/>
    </source>
</evidence>
<evidence type="ECO:0000313" key="9">
    <source>
        <dbReference type="Proteomes" id="UP000660611"/>
    </source>
</evidence>
<keyword evidence="2 6" id="KW-0812">Transmembrane</keyword>
<feature type="transmembrane region" description="Helical" evidence="6">
    <location>
        <begin position="6"/>
        <end position="28"/>
    </location>
</feature>
<dbReference type="Pfam" id="PF06803">
    <property type="entry name" value="DUF1232"/>
    <property type="match status" value="1"/>
</dbReference>
<dbReference type="GO" id="GO:0012505">
    <property type="term" value="C:endomembrane system"/>
    <property type="evidence" value="ECO:0007669"/>
    <property type="project" value="UniProtKB-SubCell"/>
</dbReference>
<dbReference type="AlphaFoldDB" id="A0A919UDP1"/>
<comment type="subcellular location">
    <subcellularLocation>
        <location evidence="1">Endomembrane system</location>
        <topology evidence="1">Multi-pass membrane protein</topology>
    </subcellularLocation>
</comment>
<feature type="transmembrane region" description="Helical" evidence="6">
    <location>
        <begin position="67"/>
        <end position="86"/>
    </location>
</feature>
<feature type="region of interest" description="Disordered" evidence="5">
    <location>
        <begin position="91"/>
        <end position="113"/>
    </location>
</feature>
<evidence type="ECO:0000256" key="5">
    <source>
        <dbReference type="SAM" id="MobiDB-lite"/>
    </source>
</evidence>
<dbReference type="RefSeq" id="WP_203849844.1">
    <property type="nucleotide sequence ID" value="NZ_BAAAVW010000022.1"/>
</dbReference>
<evidence type="ECO:0000256" key="6">
    <source>
        <dbReference type="SAM" id="Phobius"/>
    </source>
</evidence>
<protein>
    <recommendedName>
        <fullName evidence="7">DUF1232 domain-containing protein</fullName>
    </recommendedName>
</protein>